<dbReference type="SUPFAM" id="SSF51735">
    <property type="entry name" value="NAD(P)-binding Rossmann-fold domains"/>
    <property type="match status" value="1"/>
</dbReference>
<dbReference type="EMBL" id="JABGBP010000300">
    <property type="protein sequence ID" value="NOL60790.1"/>
    <property type="molecule type" value="Genomic_DNA"/>
</dbReference>
<dbReference type="AlphaFoldDB" id="A0A7K4FP45"/>
<dbReference type="PANTHER" id="PTHR43750:SF3">
    <property type="entry name" value="UDP-GLUCOSE 6-DEHYDROGENASE TUAD"/>
    <property type="match status" value="1"/>
</dbReference>
<evidence type="ECO:0000313" key="5">
    <source>
        <dbReference type="EMBL" id="NOL60790.1"/>
    </source>
</evidence>
<evidence type="ECO:0000259" key="3">
    <source>
        <dbReference type="Pfam" id="PF00984"/>
    </source>
</evidence>
<reference evidence="5 6" key="1">
    <citation type="submission" date="2020-05" db="EMBL/GenBank/DDBJ databases">
        <authorList>
            <person name="Zhang R."/>
        </authorList>
    </citation>
    <scope>NUCLEOTIDE SEQUENCE [LARGE SCALE GENOMIC DNA]</scope>
    <source>
        <strain evidence="5 6">DSM 28986</strain>
    </source>
</reference>
<comment type="caution">
    <text evidence="5">The sequence shown here is derived from an EMBL/GenBank/DDBJ whole genome shotgun (WGS) entry which is preliminary data.</text>
</comment>
<feature type="domain" description="UDP-glucose/GDP-mannose dehydrogenase dimerisation" evidence="3">
    <location>
        <begin position="181"/>
        <end position="261"/>
    </location>
</feature>
<dbReference type="GO" id="GO:0051287">
    <property type="term" value="F:NAD binding"/>
    <property type="evidence" value="ECO:0007669"/>
    <property type="project" value="InterPro"/>
</dbReference>
<dbReference type="InterPro" id="IPR014026">
    <property type="entry name" value="UDP-Glc/GDP-Man_DH_dimer"/>
</dbReference>
<evidence type="ECO:0008006" key="7">
    <source>
        <dbReference type="Google" id="ProtNLM"/>
    </source>
</evidence>
<name>A0A7K4FP45_9ARCH</name>
<sequence length="297" mass="32901">MNSLSIAESECERNMVVNKINNKELINKVGIIGLGSVGSALFKHLSNFYNVSGYDIIGNYNWNDILKCPVSFICVQTPGDDNGRLDCSHVEDALQKLASSNYSGVIIIKSTLGVGFMENATGKFPELRMVYSPEFLREKSALEWTANPDRLVFSGEENDVKEALKIYSWATCVDIIITDYRSAEIGKLAHNAFIATKVSFTNTMENIAARGKGNIDDIMKIVYTDRRVRNMAHLTPHLGAFGGKCVPKDTMELMNAFSSESLLFKADFVVNETVKTSMKNSTTGQGMPDSDKYGEQR</sequence>
<dbReference type="InterPro" id="IPR013328">
    <property type="entry name" value="6PGD_dom2"/>
</dbReference>
<dbReference type="SUPFAM" id="SSF48179">
    <property type="entry name" value="6-phosphogluconate dehydrogenase C-terminal domain-like"/>
    <property type="match status" value="1"/>
</dbReference>
<evidence type="ECO:0000256" key="2">
    <source>
        <dbReference type="SAM" id="MobiDB-lite"/>
    </source>
</evidence>
<comment type="similarity">
    <text evidence="1">Belongs to the UDP-glucose/GDP-mannose dehydrogenase family.</text>
</comment>
<dbReference type="RefSeq" id="WP_171481911.1">
    <property type="nucleotide sequence ID" value="NZ_JABGBP010000300.1"/>
</dbReference>
<dbReference type="InterPro" id="IPR008927">
    <property type="entry name" value="6-PGluconate_DH-like_C_sf"/>
</dbReference>
<protein>
    <recommendedName>
        <fullName evidence="7">UDP-glucose/GDP-mannose dehydrogenase family protein</fullName>
    </recommendedName>
</protein>
<evidence type="ECO:0000313" key="6">
    <source>
        <dbReference type="Proteomes" id="UP000546917"/>
    </source>
</evidence>
<dbReference type="PANTHER" id="PTHR43750">
    <property type="entry name" value="UDP-GLUCOSE 6-DEHYDROGENASE TUAD"/>
    <property type="match status" value="1"/>
</dbReference>
<dbReference type="Gene3D" id="3.40.50.720">
    <property type="entry name" value="NAD(P)-binding Rossmann-like Domain"/>
    <property type="match status" value="1"/>
</dbReference>
<gene>
    <name evidence="5" type="ORF">HLB00_08110</name>
</gene>
<dbReference type="Proteomes" id="UP000546917">
    <property type="component" value="Unassembled WGS sequence"/>
</dbReference>
<dbReference type="InterPro" id="IPR001732">
    <property type="entry name" value="UDP-Glc/GDP-Man_DH_N"/>
</dbReference>
<evidence type="ECO:0000259" key="4">
    <source>
        <dbReference type="Pfam" id="PF03721"/>
    </source>
</evidence>
<dbReference type="Pfam" id="PF00984">
    <property type="entry name" value="UDPG_MGDP_dh"/>
    <property type="match status" value="1"/>
</dbReference>
<proteinExistence type="inferred from homology"/>
<dbReference type="InterPro" id="IPR036291">
    <property type="entry name" value="NAD(P)-bd_dom_sf"/>
</dbReference>
<feature type="region of interest" description="Disordered" evidence="2">
    <location>
        <begin position="278"/>
        <end position="297"/>
    </location>
</feature>
<dbReference type="Gene3D" id="1.10.1040.10">
    <property type="entry name" value="N-(1-d-carboxylethyl)-l-norvaline Dehydrogenase, domain 2"/>
    <property type="match status" value="1"/>
</dbReference>
<dbReference type="Pfam" id="PF03721">
    <property type="entry name" value="UDPG_MGDP_dh_N"/>
    <property type="match status" value="1"/>
</dbReference>
<accession>A0A7K4FP45</accession>
<evidence type="ECO:0000256" key="1">
    <source>
        <dbReference type="ARBA" id="ARBA00006601"/>
    </source>
</evidence>
<dbReference type="GO" id="GO:0016616">
    <property type="term" value="F:oxidoreductase activity, acting on the CH-OH group of donors, NAD or NADP as acceptor"/>
    <property type="evidence" value="ECO:0007669"/>
    <property type="project" value="InterPro"/>
</dbReference>
<organism evidence="5 6">
    <name type="scientific">Ferroplasma acidiphilum</name>
    <dbReference type="NCBI Taxonomy" id="74969"/>
    <lineage>
        <taxon>Archaea</taxon>
        <taxon>Methanobacteriati</taxon>
        <taxon>Thermoplasmatota</taxon>
        <taxon>Thermoplasmata</taxon>
        <taxon>Thermoplasmatales</taxon>
        <taxon>Ferroplasmaceae</taxon>
        <taxon>Ferroplasma</taxon>
    </lineage>
</organism>
<feature type="domain" description="UDP-glucose/GDP-mannose dehydrogenase N-terminal" evidence="4">
    <location>
        <begin position="65"/>
        <end position="163"/>
    </location>
</feature>